<feature type="compositionally biased region" description="Basic and acidic residues" evidence="1">
    <location>
        <begin position="54"/>
        <end position="63"/>
    </location>
</feature>
<dbReference type="Proteomes" id="UP001626550">
    <property type="component" value="Unassembled WGS sequence"/>
</dbReference>
<evidence type="ECO:0000313" key="3">
    <source>
        <dbReference type="Proteomes" id="UP001626550"/>
    </source>
</evidence>
<keyword evidence="3" id="KW-1185">Reference proteome</keyword>
<feature type="region of interest" description="Disordered" evidence="1">
    <location>
        <begin position="212"/>
        <end position="234"/>
    </location>
</feature>
<evidence type="ECO:0000256" key="1">
    <source>
        <dbReference type="SAM" id="MobiDB-lite"/>
    </source>
</evidence>
<feature type="region of interest" description="Disordered" evidence="1">
    <location>
        <begin position="46"/>
        <end position="68"/>
    </location>
</feature>
<evidence type="ECO:0000313" key="2">
    <source>
        <dbReference type="EMBL" id="KAL3318013.1"/>
    </source>
</evidence>
<accession>A0ABD2QF41</accession>
<gene>
    <name evidence="2" type="ORF">Ciccas_003333</name>
</gene>
<feature type="compositionally biased region" description="Low complexity" evidence="1">
    <location>
        <begin position="219"/>
        <end position="228"/>
    </location>
</feature>
<protein>
    <submittedName>
        <fullName evidence="2">Uncharacterized protein</fullName>
    </submittedName>
</protein>
<dbReference type="AlphaFoldDB" id="A0ABD2QF41"/>
<sequence>MHYQTSKSTKSLDFFVDNIQRFLETHNGRNNKKYLVLKADHISLTPTPSGEVSPRSDDVDNKENVGSTLKRKQSELKSAMANNKKLVQPGTDCDKFRSLDHDNAENRISALLKNWLLAITECNYEDLSALLLQSPQLINWHSCLHFCAKFGNEKVASLVLTKYKAELNSLDKFATLPIRRREKTPKNTPEFNSATLERNRKCATLCLDNYSSGFESPARLKASASLSRKASKAK</sequence>
<name>A0ABD2QF41_9PLAT</name>
<comment type="caution">
    <text evidence="2">The sequence shown here is derived from an EMBL/GenBank/DDBJ whole genome shotgun (WGS) entry which is preliminary data.</text>
</comment>
<organism evidence="2 3">
    <name type="scientific">Cichlidogyrus casuarinus</name>
    <dbReference type="NCBI Taxonomy" id="1844966"/>
    <lineage>
        <taxon>Eukaryota</taxon>
        <taxon>Metazoa</taxon>
        <taxon>Spiralia</taxon>
        <taxon>Lophotrochozoa</taxon>
        <taxon>Platyhelminthes</taxon>
        <taxon>Monogenea</taxon>
        <taxon>Monopisthocotylea</taxon>
        <taxon>Dactylogyridea</taxon>
        <taxon>Ancyrocephalidae</taxon>
        <taxon>Cichlidogyrus</taxon>
    </lineage>
</organism>
<proteinExistence type="predicted"/>
<dbReference type="EMBL" id="JBJKFK010000299">
    <property type="protein sequence ID" value="KAL3318013.1"/>
    <property type="molecule type" value="Genomic_DNA"/>
</dbReference>
<reference evidence="2 3" key="1">
    <citation type="submission" date="2024-11" db="EMBL/GenBank/DDBJ databases">
        <title>Adaptive evolution of stress response genes in parasites aligns with host niche diversity.</title>
        <authorList>
            <person name="Hahn C."/>
            <person name="Resl P."/>
        </authorList>
    </citation>
    <scope>NUCLEOTIDE SEQUENCE [LARGE SCALE GENOMIC DNA]</scope>
    <source>
        <strain evidence="2">EGGRZ-B1_66</strain>
        <tissue evidence="2">Body</tissue>
    </source>
</reference>